<dbReference type="AlphaFoldDB" id="A0A800MSU1"/>
<organism evidence="1 2">
    <name type="scientific">Cytobacillus firmus</name>
    <name type="common">Bacillus firmus</name>
    <dbReference type="NCBI Taxonomy" id="1399"/>
    <lineage>
        <taxon>Bacteria</taxon>
        <taxon>Bacillati</taxon>
        <taxon>Bacillota</taxon>
        <taxon>Bacilli</taxon>
        <taxon>Bacillales</taxon>
        <taxon>Bacillaceae</taxon>
        <taxon>Cytobacillus</taxon>
    </lineage>
</organism>
<dbReference type="Proteomes" id="UP000465778">
    <property type="component" value="Unassembled WGS sequence"/>
</dbReference>
<comment type="caution">
    <text evidence="1">The sequence shown here is derived from an EMBL/GenBank/DDBJ whole genome shotgun (WGS) entry which is preliminary data.</text>
</comment>
<accession>A0A800MSU1</accession>
<evidence type="ECO:0000313" key="2">
    <source>
        <dbReference type="Proteomes" id="UP000465778"/>
    </source>
</evidence>
<reference evidence="1 2" key="1">
    <citation type="journal article" date="2020" name="G3 (Bethesda)">
        <title>Whole Genome Sequencing and Comparative Genomics of Two Nematicidal Bacillus Strains Reveals a Wide Range of Possible Virulence Factors.</title>
        <authorList>
            <person name="Susic N."/>
            <person name="Janezic S."/>
            <person name="Rupnik M."/>
            <person name="Geric Stare B."/>
        </authorList>
    </citation>
    <scope>NUCLEOTIDE SEQUENCE [LARGE SCALE GENOMIC DNA]</scope>
    <source>
        <strain evidence="1 2">I-1582</strain>
    </source>
</reference>
<proteinExistence type="predicted"/>
<evidence type="ECO:0000313" key="1">
    <source>
        <dbReference type="EMBL" id="KAF0821839.1"/>
    </source>
</evidence>
<gene>
    <name evidence="1" type="ORF">KIS1582_4417</name>
</gene>
<sequence>MRHVCCRTARAGGLRHLILKVQCFLPNKKCLHSFSKEYRHMK</sequence>
<protein>
    <submittedName>
        <fullName evidence="1">Uncharacterized protein</fullName>
    </submittedName>
</protein>
<dbReference type="EMBL" id="VDEM01000080">
    <property type="protein sequence ID" value="KAF0821839.1"/>
    <property type="molecule type" value="Genomic_DNA"/>
</dbReference>
<name>A0A800MSU1_CYTFI</name>